<sequence>MVPTIGNADDNFFGVSKSVLFNPANEVYPKHEVRAVWLTTIGGIDWPHTYSRSTVSKQKQQQELCSILDSLKLAGVNTILMQTRIRATTIYPSGLEPWDGCLSGKPGMSPGYDALKFAIDECHRRGMEFHAWIVTIPVGKWNSYGCRKLRERHPGILTKIGDEGYMNPEKKGTAVYLAKICREIATGYDVDGIHLDYIRYPETWKIKIPLSSARANITNIVSAISKAVKKERPWIKISCSPIGKYDDLSRYKSNGWNARTRVAQDAQQWLKDGLMDALFPMMYFKGNNFYPFAVNWKENSYGKILSIGLGIYFMSPKEKNWDVEEIKRQINVCRGYGLGHAFFRSKFFTDNLKGIYDYSCNECNALPALIPPMTWVCSTRPKSPAKLDVYRNVAGDYIEWDEGVDMSDGNYLTYNVYASVNGKTDITNPANLIATRLMDRHIAISSTKHPCMLTYAVTAMDRYGNESEPITEVMAISGNTVTDDHCNISSETKPFLPFCKTAIENDGKCMVIPQKENNLDAEYLTVETLQGTIIAIRSFNGGTSADISQIPDGIYVIRSLGKKGISHRLGFLAIKR</sequence>
<proteinExistence type="predicted"/>
<accession>A0ABX2ARV3</accession>
<dbReference type="Pfam" id="PF02638">
    <property type="entry name" value="GHL10"/>
    <property type="match status" value="2"/>
</dbReference>
<reference evidence="3 4" key="1">
    <citation type="submission" date="2020-05" db="EMBL/GenBank/DDBJ databases">
        <title>Distinct polysaccharide utilization as determinants for interspecies competition between intestinal Prevotella spp.</title>
        <authorList>
            <person name="Galvez E.J.C."/>
            <person name="Iljazovic A."/>
            <person name="Strowig T."/>
        </authorList>
    </citation>
    <scope>NUCLEOTIDE SEQUENCE [LARGE SCALE GENOMIC DNA]</scope>
    <source>
        <strain evidence="3 4">PMUR</strain>
    </source>
</reference>
<dbReference type="PANTHER" id="PTHR43405:SF1">
    <property type="entry name" value="GLYCOSYL HYDROLASE DIGH"/>
    <property type="match status" value="1"/>
</dbReference>
<feature type="domain" description="Glycosyl hydrolase-like 10" evidence="2">
    <location>
        <begin position="214"/>
        <end position="285"/>
    </location>
</feature>
<protein>
    <submittedName>
        <fullName evidence="3">Family 10 glycosylhydrolase</fullName>
    </submittedName>
</protein>
<evidence type="ECO:0000313" key="4">
    <source>
        <dbReference type="Proteomes" id="UP000714420"/>
    </source>
</evidence>
<dbReference type="Gene3D" id="3.20.20.80">
    <property type="entry name" value="Glycosidases"/>
    <property type="match status" value="2"/>
</dbReference>
<name>A0ABX2ARV3_9BACT</name>
<evidence type="ECO:0000313" key="3">
    <source>
        <dbReference type="EMBL" id="NPD92767.1"/>
    </source>
</evidence>
<dbReference type="InterPro" id="IPR017853">
    <property type="entry name" value="GH"/>
</dbReference>
<dbReference type="EMBL" id="JABKKF010000010">
    <property type="protein sequence ID" value="NPD92767.1"/>
    <property type="molecule type" value="Genomic_DNA"/>
</dbReference>
<dbReference type="InterPro" id="IPR003790">
    <property type="entry name" value="GHL10"/>
</dbReference>
<dbReference type="Proteomes" id="UP000714420">
    <property type="component" value="Unassembled WGS sequence"/>
</dbReference>
<dbReference type="PANTHER" id="PTHR43405">
    <property type="entry name" value="GLYCOSYL HYDROLASE DIGH"/>
    <property type="match status" value="1"/>
</dbReference>
<dbReference type="InterPro" id="IPR052177">
    <property type="entry name" value="Divisome_Glycosyl_Hydrolase"/>
</dbReference>
<gene>
    <name evidence="3" type="ORF">HPS56_10520</name>
</gene>
<comment type="caution">
    <text evidence="3">The sequence shown here is derived from an EMBL/GenBank/DDBJ whole genome shotgun (WGS) entry which is preliminary data.</text>
</comment>
<feature type="domain" description="Glycosyl hydrolase-like 10" evidence="2">
    <location>
        <begin position="32"/>
        <end position="201"/>
    </location>
</feature>
<keyword evidence="4" id="KW-1185">Reference proteome</keyword>
<keyword evidence="1" id="KW-0732">Signal</keyword>
<evidence type="ECO:0000256" key="1">
    <source>
        <dbReference type="ARBA" id="ARBA00022729"/>
    </source>
</evidence>
<dbReference type="SUPFAM" id="SSF51445">
    <property type="entry name" value="(Trans)glycosidases"/>
    <property type="match status" value="1"/>
</dbReference>
<evidence type="ECO:0000259" key="2">
    <source>
        <dbReference type="Pfam" id="PF02638"/>
    </source>
</evidence>
<organism evidence="3 4">
    <name type="scientific">Xylanibacter muris</name>
    <dbReference type="NCBI Taxonomy" id="2736290"/>
    <lineage>
        <taxon>Bacteria</taxon>
        <taxon>Pseudomonadati</taxon>
        <taxon>Bacteroidota</taxon>
        <taxon>Bacteroidia</taxon>
        <taxon>Bacteroidales</taxon>
        <taxon>Prevotellaceae</taxon>
        <taxon>Xylanibacter</taxon>
    </lineage>
</organism>